<organism evidence="4 5">
    <name type="scientific">Neocucurbitaria cava</name>
    <dbReference type="NCBI Taxonomy" id="798079"/>
    <lineage>
        <taxon>Eukaryota</taxon>
        <taxon>Fungi</taxon>
        <taxon>Dikarya</taxon>
        <taxon>Ascomycota</taxon>
        <taxon>Pezizomycotina</taxon>
        <taxon>Dothideomycetes</taxon>
        <taxon>Pleosporomycetidae</taxon>
        <taxon>Pleosporales</taxon>
        <taxon>Pleosporineae</taxon>
        <taxon>Cucurbitariaceae</taxon>
        <taxon>Neocucurbitaria</taxon>
    </lineage>
</organism>
<dbReference type="EMBL" id="JAPEUY010000017">
    <property type="protein sequence ID" value="KAJ4364628.1"/>
    <property type="molecule type" value="Genomic_DNA"/>
</dbReference>
<comment type="similarity">
    <text evidence="1">Belongs to the NmrA-type oxidoreductase family.</text>
</comment>
<keyword evidence="2" id="KW-0521">NADP</keyword>
<reference evidence="4" key="1">
    <citation type="submission" date="2022-10" db="EMBL/GenBank/DDBJ databases">
        <title>Tapping the CABI collections for fungal endophytes: first genome assemblies for Collariella, Neodidymelliopsis, Ascochyta clinopodiicola, Didymella pomorum, Didymosphaeria variabile, Neocosmospora piperis and Neocucurbitaria cava.</title>
        <authorList>
            <person name="Hill R."/>
        </authorList>
    </citation>
    <scope>NUCLEOTIDE SEQUENCE</scope>
    <source>
        <strain evidence="4">IMI 356814</strain>
    </source>
</reference>
<dbReference type="Gene3D" id="3.40.50.720">
    <property type="entry name" value="NAD(P)-binding Rossmann-like Domain"/>
    <property type="match status" value="1"/>
</dbReference>
<accession>A0A9W8Y303</accession>
<evidence type="ECO:0000259" key="3">
    <source>
        <dbReference type="Pfam" id="PF05368"/>
    </source>
</evidence>
<gene>
    <name evidence="4" type="ORF">N0V83_009224</name>
</gene>
<name>A0A9W8Y303_9PLEO</name>
<comment type="caution">
    <text evidence="4">The sequence shown here is derived from an EMBL/GenBank/DDBJ whole genome shotgun (WGS) entry which is preliminary data.</text>
</comment>
<dbReference type="InterPro" id="IPR008030">
    <property type="entry name" value="NmrA-like"/>
</dbReference>
<dbReference type="InterPro" id="IPR051164">
    <property type="entry name" value="NmrA-like_oxidored"/>
</dbReference>
<dbReference type="AlphaFoldDB" id="A0A9W8Y303"/>
<feature type="domain" description="NmrA-like" evidence="3">
    <location>
        <begin position="9"/>
        <end position="296"/>
    </location>
</feature>
<dbReference type="InterPro" id="IPR036291">
    <property type="entry name" value="NAD(P)-bd_dom_sf"/>
</dbReference>
<dbReference type="PANTHER" id="PTHR42748:SF31">
    <property type="entry name" value="NMRA-LIKE DOMAIN-CONTAINING PROTEIN-RELATED"/>
    <property type="match status" value="1"/>
</dbReference>
<dbReference type="SUPFAM" id="SSF51735">
    <property type="entry name" value="NAD(P)-binding Rossmann-fold domains"/>
    <property type="match status" value="1"/>
</dbReference>
<keyword evidence="5" id="KW-1185">Reference proteome</keyword>
<sequence length="311" mass="34662">MPADPAADLLLITSASGKQASTLLPLLSGWKNLRLAVKSSASKERLQQQHPHAEVIQTDLYSPSNCASLLKGVNVVIHVGPSYHPHEAALGKMMIDAAVTEYQNGQGTLRHFILSSVLNSQLSKMMNHDCKKEVEEYIMESGLPYTILQPSTMMDNIPIGMLAQQESPVFKAAWSTDLKFSMLALKDLAAVMKTVLEEREKHFYAQYPLTSTNTPLTFGDAMSVISKKLGKEVKIEHLQYKDAVNGLLIRLYGTTEGVDPRSKDAAQRMVLFYDNRGLIGNSNVLEWVLGRKALQFDEWVQRKLEENKKTS</sequence>
<evidence type="ECO:0000313" key="5">
    <source>
        <dbReference type="Proteomes" id="UP001140560"/>
    </source>
</evidence>
<proteinExistence type="inferred from homology"/>
<dbReference type="OrthoDB" id="419598at2759"/>
<dbReference type="Proteomes" id="UP001140560">
    <property type="component" value="Unassembled WGS sequence"/>
</dbReference>
<evidence type="ECO:0000256" key="2">
    <source>
        <dbReference type="ARBA" id="ARBA00022857"/>
    </source>
</evidence>
<evidence type="ECO:0000313" key="4">
    <source>
        <dbReference type="EMBL" id="KAJ4364628.1"/>
    </source>
</evidence>
<protein>
    <recommendedName>
        <fullName evidence="3">NmrA-like domain-containing protein</fullName>
    </recommendedName>
</protein>
<evidence type="ECO:0000256" key="1">
    <source>
        <dbReference type="ARBA" id="ARBA00006328"/>
    </source>
</evidence>
<dbReference type="PANTHER" id="PTHR42748">
    <property type="entry name" value="NITROGEN METABOLITE REPRESSION PROTEIN NMRA FAMILY MEMBER"/>
    <property type="match status" value="1"/>
</dbReference>
<dbReference type="GO" id="GO:0005634">
    <property type="term" value="C:nucleus"/>
    <property type="evidence" value="ECO:0007669"/>
    <property type="project" value="TreeGrafter"/>
</dbReference>
<dbReference type="Gene3D" id="3.90.25.10">
    <property type="entry name" value="UDP-galactose 4-epimerase, domain 1"/>
    <property type="match status" value="1"/>
</dbReference>
<dbReference type="Pfam" id="PF05368">
    <property type="entry name" value="NmrA"/>
    <property type="match status" value="1"/>
</dbReference>